<reference evidence="3 4" key="1">
    <citation type="submission" date="2023-12" db="EMBL/GenBank/DDBJ databases">
        <title>Blastococcus brunescens sp. nov., an actonobacterium isolated from sandstone collected in sahara desert.</title>
        <authorList>
            <person name="Gtari M."/>
            <person name="Ghodhbane F."/>
        </authorList>
    </citation>
    <scope>NUCLEOTIDE SEQUENCE [LARGE SCALE GENOMIC DNA]</scope>
    <source>
        <strain evidence="3 4">BMG 8361</strain>
    </source>
</reference>
<evidence type="ECO:0000256" key="1">
    <source>
        <dbReference type="PROSITE-ProRule" id="PRU00182"/>
    </source>
</evidence>
<dbReference type="EMBL" id="CP141261">
    <property type="protein sequence ID" value="WRL66317.1"/>
    <property type="molecule type" value="Genomic_DNA"/>
</dbReference>
<gene>
    <name evidence="3" type="ORF">U6N30_13225</name>
</gene>
<evidence type="ECO:0000256" key="2">
    <source>
        <dbReference type="SAM" id="MobiDB-lite"/>
    </source>
</evidence>
<keyword evidence="1" id="KW-0694">RNA-binding</keyword>
<keyword evidence="4" id="KW-1185">Reference proteome</keyword>
<name>A0ABZ1B7G1_9ACTN</name>
<dbReference type="Proteomes" id="UP001324287">
    <property type="component" value="Chromosome"/>
</dbReference>
<evidence type="ECO:0000313" key="4">
    <source>
        <dbReference type="Proteomes" id="UP001324287"/>
    </source>
</evidence>
<dbReference type="SUPFAM" id="SSF55174">
    <property type="entry name" value="Alpha-L RNA-binding motif"/>
    <property type="match status" value="1"/>
</dbReference>
<accession>A0ABZ1B7G1</accession>
<feature type="compositionally biased region" description="Low complexity" evidence="2">
    <location>
        <begin position="63"/>
        <end position="75"/>
    </location>
</feature>
<dbReference type="InterPro" id="IPR036986">
    <property type="entry name" value="S4_RNA-bd_sf"/>
</dbReference>
<dbReference type="Gene3D" id="3.10.290.10">
    <property type="entry name" value="RNA-binding S4 domain"/>
    <property type="match status" value="1"/>
</dbReference>
<dbReference type="PROSITE" id="PS50889">
    <property type="entry name" value="S4"/>
    <property type="match status" value="1"/>
</dbReference>
<feature type="region of interest" description="Disordered" evidence="2">
    <location>
        <begin position="47"/>
        <end position="90"/>
    </location>
</feature>
<evidence type="ECO:0008006" key="5">
    <source>
        <dbReference type="Google" id="ProtNLM"/>
    </source>
</evidence>
<sequence>MTIDGEPPSHAQLLQLTGLVGSLSEARRTVKEGGAYVNNERVTDADAVPGADAWLPGGGSSSGGASARSPGSSGPVPLRPDPSAGPVTAG</sequence>
<dbReference type="CDD" id="cd00165">
    <property type="entry name" value="S4"/>
    <property type="match status" value="1"/>
</dbReference>
<dbReference type="RefSeq" id="WP_324277631.1">
    <property type="nucleotide sequence ID" value="NZ_CP141261.1"/>
</dbReference>
<organism evidence="3 4">
    <name type="scientific">Blastococcus brunescens</name>
    <dbReference type="NCBI Taxonomy" id="1564165"/>
    <lineage>
        <taxon>Bacteria</taxon>
        <taxon>Bacillati</taxon>
        <taxon>Actinomycetota</taxon>
        <taxon>Actinomycetes</taxon>
        <taxon>Geodermatophilales</taxon>
        <taxon>Geodermatophilaceae</taxon>
        <taxon>Blastococcus</taxon>
    </lineage>
</organism>
<proteinExistence type="predicted"/>
<protein>
    <recommendedName>
        <fullName evidence="5">RNA-binding S4 domain-containing protein</fullName>
    </recommendedName>
</protein>
<evidence type="ECO:0000313" key="3">
    <source>
        <dbReference type="EMBL" id="WRL66317.1"/>
    </source>
</evidence>